<feature type="binding site" description="axial binding residue" evidence="7">
    <location>
        <position position="449"/>
    </location>
    <ligand>
        <name>heme</name>
        <dbReference type="ChEBI" id="CHEBI:30413"/>
    </ligand>
    <ligandPart>
        <name>Fe</name>
        <dbReference type="ChEBI" id="CHEBI:18248"/>
    </ligandPart>
</feature>
<dbReference type="PRINTS" id="PR00465">
    <property type="entry name" value="EP450IV"/>
</dbReference>
<comment type="similarity">
    <text evidence="2">Belongs to the cytochrome P450 family.</text>
</comment>
<evidence type="ECO:0000256" key="3">
    <source>
        <dbReference type="ARBA" id="ARBA00022617"/>
    </source>
</evidence>
<dbReference type="GO" id="GO:0020037">
    <property type="term" value="F:heme binding"/>
    <property type="evidence" value="ECO:0007669"/>
    <property type="project" value="InterPro"/>
</dbReference>
<organism evidence="9 10">
    <name type="scientific">Cladorrhinum samala</name>
    <dbReference type="NCBI Taxonomy" id="585594"/>
    <lineage>
        <taxon>Eukaryota</taxon>
        <taxon>Fungi</taxon>
        <taxon>Dikarya</taxon>
        <taxon>Ascomycota</taxon>
        <taxon>Pezizomycotina</taxon>
        <taxon>Sordariomycetes</taxon>
        <taxon>Sordariomycetidae</taxon>
        <taxon>Sordariales</taxon>
        <taxon>Podosporaceae</taxon>
        <taxon>Cladorrhinum</taxon>
    </lineage>
</organism>
<dbReference type="InterPro" id="IPR002403">
    <property type="entry name" value="Cyt_P450_E_grp-IV"/>
</dbReference>
<evidence type="ECO:0000256" key="4">
    <source>
        <dbReference type="ARBA" id="ARBA00022723"/>
    </source>
</evidence>
<evidence type="ECO:0000256" key="1">
    <source>
        <dbReference type="ARBA" id="ARBA00001971"/>
    </source>
</evidence>
<evidence type="ECO:0000256" key="6">
    <source>
        <dbReference type="ARBA" id="ARBA00023033"/>
    </source>
</evidence>
<dbReference type="InterPro" id="IPR001128">
    <property type="entry name" value="Cyt_P450"/>
</dbReference>
<dbReference type="AlphaFoldDB" id="A0AAV9HJS4"/>
<keyword evidence="6" id="KW-0503">Monooxygenase</keyword>
<keyword evidence="3 7" id="KW-0349">Heme</keyword>
<dbReference type="GO" id="GO:0008395">
    <property type="term" value="F:steroid hydroxylase activity"/>
    <property type="evidence" value="ECO:0007669"/>
    <property type="project" value="TreeGrafter"/>
</dbReference>
<dbReference type="InterPro" id="IPR050529">
    <property type="entry name" value="CYP450_sterol_14alpha_dmase"/>
</dbReference>
<dbReference type="EMBL" id="MU865013">
    <property type="protein sequence ID" value="KAK4460395.1"/>
    <property type="molecule type" value="Genomic_DNA"/>
</dbReference>
<keyword evidence="5 7" id="KW-0408">Iron</keyword>
<dbReference type="Gene3D" id="1.10.630.10">
    <property type="entry name" value="Cytochrome P450"/>
    <property type="match status" value="1"/>
</dbReference>
<keyword evidence="6" id="KW-0560">Oxidoreductase</keyword>
<dbReference type="GO" id="GO:0005506">
    <property type="term" value="F:iron ion binding"/>
    <property type="evidence" value="ECO:0007669"/>
    <property type="project" value="InterPro"/>
</dbReference>
<accession>A0AAV9HJS4</accession>
<dbReference type="SUPFAM" id="SSF48264">
    <property type="entry name" value="Cytochrome P450"/>
    <property type="match status" value="1"/>
</dbReference>
<dbReference type="Proteomes" id="UP001321749">
    <property type="component" value="Unassembled WGS sequence"/>
</dbReference>
<comment type="caution">
    <text evidence="9">The sequence shown here is derived from an EMBL/GenBank/DDBJ whole genome shotgun (WGS) entry which is preliminary data.</text>
</comment>
<evidence type="ECO:0000256" key="8">
    <source>
        <dbReference type="SAM" id="MobiDB-lite"/>
    </source>
</evidence>
<dbReference type="InterPro" id="IPR036396">
    <property type="entry name" value="Cyt_P450_sf"/>
</dbReference>
<keyword evidence="10" id="KW-1185">Reference proteome</keyword>
<feature type="region of interest" description="Disordered" evidence="8">
    <location>
        <begin position="391"/>
        <end position="426"/>
    </location>
</feature>
<proteinExistence type="inferred from homology"/>
<evidence type="ECO:0000256" key="5">
    <source>
        <dbReference type="ARBA" id="ARBA00023004"/>
    </source>
</evidence>
<dbReference type="GO" id="GO:0016705">
    <property type="term" value="F:oxidoreductase activity, acting on paired donors, with incorporation or reduction of molecular oxygen"/>
    <property type="evidence" value="ECO:0007669"/>
    <property type="project" value="InterPro"/>
</dbReference>
<dbReference type="PANTHER" id="PTHR24304:SF2">
    <property type="entry name" value="24-HYDROXYCHOLESTEROL 7-ALPHA-HYDROXYLASE"/>
    <property type="match status" value="1"/>
</dbReference>
<protein>
    <submittedName>
        <fullName evidence="9">Cytochrome P450</fullName>
    </submittedName>
</protein>
<comment type="cofactor">
    <cofactor evidence="1 7">
        <name>heme</name>
        <dbReference type="ChEBI" id="CHEBI:30413"/>
    </cofactor>
</comment>
<evidence type="ECO:0000313" key="10">
    <source>
        <dbReference type="Proteomes" id="UP001321749"/>
    </source>
</evidence>
<evidence type="ECO:0000256" key="7">
    <source>
        <dbReference type="PIRSR" id="PIRSR602403-1"/>
    </source>
</evidence>
<name>A0AAV9HJS4_9PEZI</name>
<dbReference type="CDD" id="cd11040">
    <property type="entry name" value="CYP7_CYP8-like"/>
    <property type="match status" value="1"/>
</dbReference>
<reference evidence="9" key="2">
    <citation type="submission" date="2023-06" db="EMBL/GenBank/DDBJ databases">
        <authorList>
            <consortium name="Lawrence Berkeley National Laboratory"/>
            <person name="Mondo S.J."/>
            <person name="Hensen N."/>
            <person name="Bonometti L."/>
            <person name="Westerberg I."/>
            <person name="Brannstrom I.O."/>
            <person name="Guillou S."/>
            <person name="Cros-Aarteil S."/>
            <person name="Calhoun S."/>
            <person name="Haridas S."/>
            <person name="Kuo A."/>
            <person name="Pangilinan J."/>
            <person name="Riley R."/>
            <person name="Labutti K."/>
            <person name="Andreopoulos B."/>
            <person name="Lipzen A."/>
            <person name="Chen C."/>
            <person name="Yanf M."/>
            <person name="Daum C."/>
            <person name="Ng V."/>
            <person name="Clum A."/>
            <person name="Steindorff A."/>
            <person name="Ohm R."/>
            <person name="Martin F."/>
            <person name="Silar P."/>
            <person name="Natvig D."/>
            <person name="Lalanne C."/>
            <person name="Gautier V."/>
            <person name="Ament-Velasquez S.L."/>
            <person name="Kruys A."/>
            <person name="Hutchinson M.I."/>
            <person name="Powell A.J."/>
            <person name="Barry K."/>
            <person name="Miller A.N."/>
            <person name="Grigoriev I.V."/>
            <person name="Debuchy R."/>
            <person name="Gladieux P."/>
            <person name="Thoren M.H."/>
            <person name="Johannesson H."/>
        </authorList>
    </citation>
    <scope>NUCLEOTIDE SEQUENCE</scope>
    <source>
        <strain evidence="9">PSN324</strain>
    </source>
</reference>
<evidence type="ECO:0000256" key="2">
    <source>
        <dbReference type="ARBA" id="ARBA00010617"/>
    </source>
</evidence>
<sequence length="508" mass="57231">MRFVERVVSYQKRLTSCLVTICGIDLYFLQDADTVAQMRKDSSVGHVVQVYTYTMKWFFGLPDRGVEIYNRDKTGPERKPHAGSDPHFPAHNRIYNITYQGFLTGLSGPNLTHTTQRYSQLVNANLEKMSLSREWTTYEDLGLFFQELVSKSILEALFGPAFLKLNPTFNEDLWEFDRDIPSLARCLPSFMLPGPYRRRASLAAQVKKWHQHARDNFSESSIGPDGDADPYWGSELMRHRHAKLPAVDDFDDDCMVAADLGFIWASVSNATPTVTWVTAHLFEDDNLRDRARADVARLGTLDPKTLTQSSPVLSSVFAETLRLHSTMYSMLTARGADANLGKWRLPQGKIGVVSTGLSHMDDTVWNTRDGQHPLASFWADRFLVYPSDPTSGPLNMNRRRQHDAAAAQTKTKSEEEYSTAGAADPHGPTFSLEGLEGSWIPYGAGRHACPGRVMSKQMVLYAVALIISQYDIELLEGPVPVEKDKWSFGFNVAVPKDKIPFQIRKREL</sequence>
<evidence type="ECO:0000313" key="9">
    <source>
        <dbReference type="EMBL" id="KAK4460395.1"/>
    </source>
</evidence>
<reference evidence="9" key="1">
    <citation type="journal article" date="2023" name="Mol. Phylogenet. Evol.">
        <title>Genome-scale phylogeny and comparative genomics of the fungal order Sordariales.</title>
        <authorList>
            <person name="Hensen N."/>
            <person name="Bonometti L."/>
            <person name="Westerberg I."/>
            <person name="Brannstrom I.O."/>
            <person name="Guillou S."/>
            <person name="Cros-Aarteil S."/>
            <person name="Calhoun S."/>
            <person name="Haridas S."/>
            <person name="Kuo A."/>
            <person name="Mondo S."/>
            <person name="Pangilinan J."/>
            <person name="Riley R."/>
            <person name="LaButti K."/>
            <person name="Andreopoulos B."/>
            <person name="Lipzen A."/>
            <person name="Chen C."/>
            <person name="Yan M."/>
            <person name="Daum C."/>
            <person name="Ng V."/>
            <person name="Clum A."/>
            <person name="Steindorff A."/>
            <person name="Ohm R.A."/>
            <person name="Martin F."/>
            <person name="Silar P."/>
            <person name="Natvig D.O."/>
            <person name="Lalanne C."/>
            <person name="Gautier V."/>
            <person name="Ament-Velasquez S.L."/>
            <person name="Kruys A."/>
            <person name="Hutchinson M.I."/>
            <person name="Powell A.J."/>
            <person name="Barry K."/>
            <person name="Miller A.N."/>
            <person name="Grigoriev I.V."/>
            <person name="Debuchy R."/>
            <person name="Gladieux P."/>
            <person name="Hiltunen Thoren M."/>
            <person name="Johannesson H."/>
        </authorList>
    </citation>
    <scope>NUCLEOTIDE SEQUENCE</scope>
    <source>
        <strain evidence="9">PSN324</strain>
    </source>
</reference>
<gene>
    <name evidence="9" type="ORF">QBC42DRAFT_307131</name>
</gene>
<dbReference type="PANTHER" id="PTHR24304">
    <property type="entry name" value="CYTOCHROME P450 FAMILY 7"/>
    <property type="match status" value="1"/>
</dbReference>
<keyword evidence="4 7" id="KW-0479">Metal-binding</keyword>
<dbReference type="Pfam" id="PF00067">
    <property type="entry name" value="p450"/>
    <property type="match status" value="2"/>
</dbReference>